<evidence type="ECO:0000313" key="23">
    <source>
        <dbReference type="EMBL" id="EAG9519771.1"/>
    </source>
</evidence>
<dbReference type="EMBL" id="DAAIHR010000001">
    <property type="protein sequence ID" value="HAB8396966.1"/>
    <property type="molecule type" value="Genomic_DNA"/>
</dbReference>
<evidence type="ECO:0000313" key="79">
    <source>
        <dbReference type="Proteomes" id="UP000530452"/>
    </source>
</evidence>
<dbReference type="Proteomes" id="UP000840039">
    <property type="component" value="Unassembled WGS sequence"/>
</dbReference>
<dbReference type="AlphaFoldDB" id="A0A0B8RCB0"/>
<dbReference type="Proteomes" id="UP000336166">
    <property type="component" value="Unassembled WGS sequence"/>
</dbReference>
<dbReference type="Proteomes" id="UP000840197">
    <property type="component" value="Unassembled WGS sequence"/>
</dbReference>
<dbReference type="EMBL" id="AACKDQ010000011">
    <property type="protein sequence ID" value="EAK9316664.1"/>
    <property type="molecule type" value="Genomic_DNA"/>
</dbReference>
<dbReference type="EMBL" id="AABBZO010000016">
    <property type="protein sequence ID" value="EAG4463116.1"/>
    <property type="molecule type" value="Genomic_DNA"/>
</dbReference>
<evidence type="ECO:0000313" key="68">
    <source>
        <dbReference type="Proteomes" id="UP000460224"/>
    </source>
</evidence>
<evidence type="ECO:0000313" key="52">
    <source>
        <dbReference type="Proteomes" id="UP000339309"/>
    </source>
</evidence>
<dbReference type="Pfam" id="PF13509">
    <property type="entry name" value="S1_2"/>
    <property type="match status" value="1"/>
</dbReference>
<evidence type="ECO:0000313" key="27">
    <source>
        <dbReference type="EMBL" id="EAK9316664.1"/>
    </source>
</evidence>
<evidence type="ECO:0000313" key="36">
    <source>
        <dbReference type="EMBL" id="EDO0985166.1"/>
    </source>
</evidence>
<dbReference type="EMBL" id="AAANYN010000006">
    <property type="protein sequence ID" value="EAD5773768.1"/>
    <property type="molecule type" value="Genomic_DNA"/>
</dbReference>
<dbReference type="Proteomes" id="UP000345329">
    <property type="component" value="Unassembled WGS sequence"/>
</dbReference>
<feature type="domain" description="S1 motif" evidence="2">
    <location>
        <begin position="154"/>
        <end position="214"/>
    </location>
</feature>
<dbReference type="EMBL" id="AABGHY010000001">
    <property type="protein sequence ID" value="EAH3293173.1"/>
    <property type="molecule type" value="Genomic_DNA"/>
</dbReference>
<reference evidence="50 52" key="5">
    <citation type="submission" date="2018-06" db="EMBL/GenBank/DDBJ databases">
        <authorList>
            <consortium name="PulseNet: The National Subtyping Network for Foodborne Disease Surveillance"/>
            <person name="Tarr C.L."/>
            <person name="Trees E."/>
            <person name="Katz L.S."/>
            <person name="Carleton-Romer H.A."/>
            <person name="Stroika S."/>
            <person name="Kucerova Z."/>
            <person name="Roache K.F."/>
            <person name="Sabol A.L."/>
            <person name="Besser J."/>
            <person name="Gerner-Smidt P."/>
        </authorList>
    </citation>
    <scope>NUCLEOTIDE SEQUENCE [LARGE SCALE GENOMIC DNA]</scope>
    <source>
        <strain evidence="3 52">2015L-6227</strain>
        <strain evidence="11 50">PNUSAL000134</strain>
        <strain evidence="13 55">PNUSAL002180</strain>
        <strain evidence="14 71">PNUSAL002298</strain>
        <strain evidence="33 74">PNUSAL005692</strain>
    </source>
</reference>
<dbReference type="Proteomes" id="UP000427828">
    <property type="component" value="Unassembled WGS sequence"/>
</dbReference>
<dbReference type="EMBL" id="DABJAN010000001">
    <property type="protein sequence ID" value="HAJ9592510.1"/>
    <property type="molecule type" value="Genomic_DNA"/>
</dbReference>
<dbReference type="EMBL" id="JACAVN010000001">
    <property type="protein sequence ID" value="NYA00246.1"/>
    <property type="molecule type" value="Genomic_DNA"/>
</dbReference>
<dbReference type="Gene3D" id="2.40.50.140">
    <property type="entry name" value="Nucleic acid-binding proteins"/>
    <property type="match status" value="2"/>
</dbReference>
<dbReference type="Proteomes" id="UP000522199">
    <property type="component" value="Unassembled WGS sequence"/>
</dbReference>
<dbReference type="Proteomes" id="UP000481141">
    <property type="component" value="Unassembled WGS sequence"/>
</dbReference>
<evidence type="ECO:0000313" key="47">
    <source>
        <dbReference type="EMBL" id="OET49033.1"/>
    </source>
</evidence>
<dbReference type="Proteomes" id="UP000548278">
    <property type="component" value="Unassembled WGS sequence"/>
</dbReference>
<dbReference type="Proteomes" id="UP000337746">
    <property type="component" value="Unassembled WGS sequence"/>
</dbReference>
<evidence type="ECO:0000313" key="32">
    <source>
        <dbReference type="EMBL" id="ECY6543271.1"/>
    </source>
</evidence>
<evidence type="ECO:0000313" key="4">
    <source>
        <dbReference type="EMBL" id="EAC5549022.1"/>
    </source>
</evidence>
<evidence type="ECO:0000313" key="14">
    <source>
        <dbReference type="EMBL" id="EAG1892534.1"/>
    </source>
</evidence>
<reference evidence="46 82" key="10">
    <citation type="submission" date="2020-06" db="EMBL/GenBank/DDBJ databases">
        <title>Two Listeria outbreaks in Switzerland in 2018 and 2020.</title>
        <authorList>
            <person name="Stevens M.J.A."/>
            <person name="Bloemberg G."/>
            <person name="Nusch-Inderbinnen M."/>
            <person name="Stephan R."/>
        </authorList>
    </citation>
    <scope>NUCLEOTIDE SEQUENCE [LARGE SCALE GENOMIC DNA]</scope>
    <source>
        <strain evidence="46 82">N18-0707</strain>
    </source>
</reference>
<dbReference type="PIRSF" id="PIRSF012524">
    <property type="entry name" value="YitL_S1"/>
    <property type="match status" value="1"/>
</dbReference>
<organism evidence="10 60">
    <name type="scientific">Listeria monocytogenes</name>
    <dbReference type="NCBI Taxonomy" id="1639"/>
    <lineage>
        <taxon>Bacteria</taxon>
        <taxon>Bacillati</taxon>
        <taxon>Bacillota</taxon>
        <taxon>Bacilli</taxon>
        <taxon>Bacillales</taxon>
        <taxon>Listeriaceae</taxon>
        <taxon>Listeria</taxon>
    </lineage>
</organism>
<dbReference type="Proteomes" id="UP000393182">
    <property type="component" value="Unassembled WGS sequence"/>
</dbReference>
<name>A0A0B8RCB0_LISMN</name>
<dbReference type="PROSITE" id="PS50126">
    <property type="entry name" value="S1"/>
    <property type="match status" value="1"/>
</dbReference>
<evidence type="ECO:0000313" key="20">
    <source>
        <dbReference type="EMBL" id="EAG6168309.1"/>
    </source>
</evidence>
<evidence type="ECO:0000313" key="69">
    <source>
        <dbReference type="Proteomes" id="UP000467347"/>
    </source>
</evidence>
<evidence type="ECO:0000313" key="80">
    <source>
        <dbReference type="Proteomes" id="UP000533021"/>
    </source>
</evidence>
<dbReference type="EMBL" id="AAASLB010000001">
    <property type="protein sequence ID" value="EAE4941021.1"/>
    <property type="molecule type" value="Genomic_DNA"/>
</dbReference>
<dbReference type="EMBL" id="AAHZFY010000011">
    <property type="protein sequence ID" value="ECB9513426.1"/>
    <property type="molecule type" value="Genomic_DNA"/>
</dbReference>
<dbReference type="EMBL" id="AAAMZD010000001">
    <property type="protein sequence ID" value="EAD3791373.1"/>
    <property type="molecule type" value="Genomic_DNA"/>
</dbReference>
<evidence type="ECO:0000313" key="86">
    <source>
        <dbReference type="Proteomes" id="UP000840197"/>
    </source>
</evidence>
<dbReference type="Proteomes" id="UP000403352">
    <property type="component" value="Unassembled WGS sequence"/>
</dbReference>
<dbReference type="RefSeq" id="WP_003730937.1">
    <property type="nucleotide sequence ID" value="NC_021824.1"/>
</dbReference>
<evidence type="ECO:0000313" key="90">
    <source>
        <dbReference type="Proteomes" id="UP000852906"/>
    </source>
</evidence>
<dbReference type="InterPro" id="IPR003029">
    <property type="entry name" value="S1_domain"/>
</dbReference>
<dbReference type="EMBL" id="AAANYR010000001">
    <property type="protein sequence ID" value="EAD5785157.1"/>
    <property type="molecule type" value="Genomic_DNA"/>
</dbReference>
<evidence type="ECO:0000313" key="26">
    <source>
        <dbReference type="EMBL" id="EAH4240643.1"/>
    </source>
</evidence>
<dbReference type="EMBL" id="AALGDA010000017">
    <property type="protein sequence ID" value="ECY9782799.1"/>
    <property type="molecule type" value="Genomic_DNA"/>
</dbReference>
<dbReference type="EMBL" id="DAAEEB010000004">
    <property type="protein sequence ID" value="HAA8052893.1"/>
    <property type="molecule type" value="Genomic_DNA"/>
</dbReference>
<evidence type="ECO:0000313" key="83">
    <source>
        <dbReference type="Proteomes" id="UP000546397"/>
    </source>
</evidence>
<evidence type="ECO:0000313" key="19">
    <source>
        <dbReference type="EMBL" id="EAG4463116.1"/>
    </source>
</evidence>
<dbReference type="Proteomes" id="UP000544530">
    <property type="component" value="Unassembled WGS sequence"/>
</dbReference>
<evidence type="ECO:0000256" key="1">
    <source>
        <dbReference type="PIRNR" id="PIRNR012524"/>
    </source>
</evidence>
<dbReference type="Proteomes" id="UP000379076">
    <property type="component" value="Unassembled WGS sequence"/>
</dbReference>
<evidence type="ECO:0000313" key="11">
    <source>
        <dbReference type="EMBL" id="EAE2352932.1"/>
    </source>
</evidence>
<dbReference type="Proteomes" id="UP000344343">
    <property type="component" value="Unassembled WGS sequence"/>
</dbReference>
<dbReference type="Proteomes" id="UP000368512">
    <property type="component" value="Unassembled WGS sequence"/>
</dbReference>
<evidence type="ECO:0000313" key="35">
    <source>
        <dbReference type="EMBL" id="EDN9835222.1"/>
    </source>
</evidence>
<dbReference type="Proteomes" id="UP000389283">
    <property type="component" value="Unassembled WGS sequence"/>
</dbReference>
<evidence type="ECO:0000313" key="70">
    <source>
        <dbReference type="Proteomes" id="UP000467536"/>
    </source>
</evidence>
<reference evidence="47 90" key="1">
    <citation type="submission" date="2016-09" db="EMBL/GenBank/DDBJ databases">
        <title>100K Listeria isolates.</title>
        <authorList>
            <person name="Chen P."/>
            <person name="Weimer B.C."/>
            <person name="Kong N."/>
            <person name="Huang B."/>
        </authorList>
    </citation>
    <scope>NUCLEOTIDE SEQUENCE [LARGE SCALE GENOMIC DNA]</scope>
    <source>
        <strain evidence="47 90">BCW_2383</strain>
    </source>
</reference>
<evidence type="ECO:0000313" key="6">
    <source>
        <dbReference type="EMBL" id="EAD1183678.1"/>
    </source>
</evidence>
<accession>A0A0B8RCB0</accession>
<reference evidence="79 80" key="8">
    <citation type="submission" date="2019-04" db="EMBL/GenBank/DDBJ databases">
        <authorList>
            <person name="Ashton P.M."/>
            <person name="Dallman T."/>
            <person name="Nair S."/>
            <person name="De Pinna E."/>
            <person name="Peters T."/>
            <person name="Grant K."/>
        </authorList>
    </citation>
    <scope>NUCLEOTIDE SEQUENCE [LARGE SCALE GENOMIC DNA]</scope>
    <source>
        <strain evidence="24 80">282333</strain>
        <strain evidence="25 79">282352</strain>
        <strain evidence="23 83">289003</strain>
        <strain evidence="36 70">788324</strain>
        <strain evidence="12">RL15000286</strain>
    </source>
</reference>
<dbReference type="EMBL" id="QXLS01000001">
    <property type="protein sequence ID" value="RKA10690.1"/>
    <property type="molecule type" value="Genomic_DNA"/>
</dbReference>
<dbReference type="InterPro" id="IPR014464">
    <property type="entry name" value="CvfB_fam"/>
</dbReference>
<dbReference type="InterPro" id="IPR039566">
    <property type="entry name" value="CvfB_S1_st"/>
</dbReference>
<dbReference type="EMBL" id="AABDGJ010000003">
    <property type="protein sequence ID" value="EAG6990016.1"/>
    <property type="molecule type" value="Genomic_DNA"/>
</dbReference>
<dbReference type="Proteomes" id="UP000410967">
    <property type="component" value="Unassembled WGS sequence"/>
</dbReference>
<evidence type="ECO:0000313" key="73">
    <source>
        <dbReference type="Proteomes" id="UP000481141"/>
    </source>
</evidence>
<evidence type="ECO:0000313" key="57">
    <source>
        <dbReference type="Proteomes" id="UP000365297"/>
    </source>
</evidence>
<dbReference type="EMBL" id="MJTJ01000019">
    <property type="protein sequence ID" value="OET49033.1"/>
    <property type="molecule type" value="Genomic_DNA"/>
</dbReference>
<evidence type="ECO:0000313" key="46">
    <source>
        <dbReference type="EMBL" id="NYA00246.1"/>
    </source>
</evidence>
<dbReference type="EMBL" id="AANPAU010000002">
    <property type="protein sequence ID" value="EDP8513186.1"/>
    <property type="molecule type" value="Genomic_DNA"/>
</dbReference>
<dbReference type="KEGG" id="lmv:Y193_10645"/>
<dbReference type="EMBL" id="AALAQH010000001">
    <property type="protein sequence ID" value="ECX6923298.1"/>
    <property type="molecule type" value="Genomic_DNA"/>
</dbReference>
<dbReference type="Proteomes" id="UP000467536">
    <property type="component" value="Unassembled WGS sequence"/>
</dbReference>
<evidence type="ECO:0000313" key="7">
    <source>
        <dbReference type="EMBL" id="EAD3791373.1"/>
    </source>
</evidence>
<evidence type="ECO:0000313" key="8">
    <source>
        <dbReference type="EMBL" id="EAD5773768.1"/>
    </source>
</evidence>
<evidence type="ECO:0000313" key="48">
    <source>
        <dbReference type="EMBL" id="RKA10690.1"/>
    </source>
</evidence>
<evidence type="ECO:0000313" key="55">
    <source>
        <dbReference type="Proteomes" id="UP000358545"/>
    </source>
</evidence>
<evidence type="ECO:0000313" key="62">
    <source>
        <dbReference type="Proteomes" id="UP000398321"/>
    </source>
</evidence>
<dbReference type="Proteomes" id="UP000358545">
    <property type="component" value="Unassembled WGS sequence"/>
</dbReference>
<dbReference type="SMART" id="SM00316">
    <property type="entry name" value="S1"/>
    <property type="match status" value="1"/>
</dbReference>
<dbReference type="Proteomes" id="UP000272537">
    <property type="component" value="Unassembled WGS sequence"/>
</dbReference>
<evidence type="ECO:0000313" key="78">
    <source>
        <dbReference type="Proteomes" id="UP000528151"/>
    </source>
</evidence>
<dbReference type="Proteomes" id="UP000467347">
    <property type="component" value="Unassembled WGS sequence"/>
</dbReference>
<evidence type="ECO:0000313" key="33">
    <source>
        <dbReference type="EMBL" id="ECY9782799.1"/>
    </source>
</evidence>
<dbReference type="Proteomes" id="UP000852906">
    <property type="component" value="Unassembled WGS sequence"/>
</dbReference>
<evidence type="ECO:0000313" key="54">
    <source>
        <dbReference type="Proteomes" id="UP000345329"/>
    </source>
</evidence>
<dbReference type="EMBL" id="DAAJZA010000003">
    <property type="protein sequence ID" value="HAC1754479.1"/>
    <property type="molecule type" value="Genomic_DNA"/>
</dbReference>
<evidence type="ECO:0000313" key="50">
    <source>
        <dbReference type="Proteomes" id="UP000336166"/>
    </source>
</evidence>
<dbReference type="EMBL" id="DAAIJL010000012">
    <property type="protein sequence ID" value="HAB8557997.1"/>
    <property type="molecule type" value="Genomic_DNA"/>
</dbReference>
<evidence type="ECO:0000313" key="18">
    <source>
        <dbReference type="EMBL" id="EAG4329942.1"/>
    </source>
</evidence>
<dbReference type="GO" id="GO:0003677">
    <property type="term" value="F:DNA binding"/>
    <property type="evidence" value="ECO:0007669"/>
    <property type="project" value="UniProtKB-KW"/>
</dbReference>
<dbReference type="Proteomes" id="UP000540117">
    <property type="component" value="Unassembled WGS sequence"/>
</dbReference>
<dbReference type="Proteomes" id="UP000365297">
    <property type="component" value="Unassembled WGS sequence"/>
</dbReference>
<dbReference type="Proteomes" id="UP000530452">
    <property type="component" value="Unassembled WGS sequence"/>
</dbReference>
<dbReference type="EMBL" id="AABEKY010000004">
    <property type="protein sequence ID" value="EAG9387508.1"/>
    <property type="molecule type" value="Genomic_DNA"/>
</dbReference>
<dbReference type="KEGG" id="lmok:CQ02_05320"/>
<evidence type="ECO:0000313" key="84">
    <source>
        <dbReference type="Proteomes" id="UP000548278"/>
    </source>
</evidence>
<evidence type="ECO:0000313" key="10">
    <source>
        <dbReference type="EMBL" id="EAE1337683.1"/>
    </source>
</evidence>
<dbReference type="EMBL" id="AABCVX010000001">
    <property type="protein sequence ID" value="EAG6168309.1"/>
    <property type="molecule type" value="Genomic_DNA"/>
</dbReference>
<reference evidence="64 75" key="7">
    <citation type="submission" date="2019-04" db="EMBL/GenBank/DDBJ databases">
        <authorList>
            <consortium name="GenomeTrakr network: Whole genome sequencing for foodborne pathogen traceback"/>
        </authorList>
    </citation>
    <scope>NUCLEOTIDE SEQUENCE [LARGE SCALE GENOMIC DNA]</scope>
    <source>
        <strain evidence="21 84">CFSAN004300</strain>
        <strain evidence="22 75">CFSAN072474</strain>
        <strain evidence="32 56">FLAG-55987</strain>
        <strain evidence="27 64">PHLUSALM00088</strain>
    </source>
</reference>
<evidence type="ECO:0000313" key="77">
    <source>
        <dbReference type="Proteomes" id="UP000527632"/>
    </source>
</evidence>
<evidence type="ECO:0000313" key="44">
    <source>
        <dbReference type="EMBL" id="HAJ9592510.1"/>
    </source>
</evidence>
<evidence type="ECO:0000313" key="56">
    <source>
        <dbReference type="Proteomes" id="UP000364988"/>
    </source>
</evidence>
<evidence type="ECO:0000313" key="85">
    <source>
        <dbReference type="Proteomes" id="UP000566721"/>
    </source>
</evidence>
<dbReference type="PANTHER" id="PTHR37296">
    <property type="entry name" value="CONSERVED VIRULENCE FACTOR B"/>
    <property type="match status" value="1"/>
</dbReference>
<reference evidence="86 87" key="3">
    <citation type="journal article" date="2018" name="Genome Biol.">
        <title>SKESA: strategic k-mer extension for scrupulous assemblies.</title>
        <authorList>
            <person name="Souvorov A."/>
            <person name="Agarwala R."/>
            <person name="Lipman D.J."/>
        </authorList>
    </citation>
    <scope>NUCLEOTIDE SEQUENCE [LARGE SCALE GENOMIC DNA]</scope>
    <source>
        <strain evidence="38">09CEB371LM</strain>
        <strain evidence="44">2017-325981-023-01</strain>
        <strain evidence="40 89">CFIAFB20100120</strain>
        <strain evidence="39 86">CFIAFB20130012</strain>
        <strain evidence="42">CFIAFB20170037</strain>
        <strain evidence="41 87">CFIAFB20170045</strain>
        <strain evidence="43 88">DMG1500109</strain>
    </source>
</reference>
<dbReference type="SUPFAM" id="SSF50249">
    <property type="entry name" value="Nucleic acid-binding proteins"/>
    <property type="match status" value="1"/>
</dbReference>
<evidence type="ECO:0000313" key="37">
    <source>
        <dbReference type="EMBL" id="EDP8513186.1"/>
    </source>
</evidence>
<sequence length="290" mass="32622">MNNYIGKSQIMTVKEIKDTGWLLEKDGVTVFLSKSNTHETELAVGAEVTVFIFVDYDREIAATTIIPKIQVGHYGWGTVTEVRKHLGVFVDIGIEKDVVVSLDDLPALPHLWPKKEDRVMIALRVDEENRVWGVLAEEEQFRAIAVRAEQDLFNHNVEGTIYRLLKVGSFVFTDDFHIGFIHESERTSEPRMGERVKARVIAVKPDGSLNLSLRGRAHEVLNDDAEMILTYLRSVGGEMPFGDKSDPDAIRAKFGISKAQFKRAIGTLLKARRITQENGVVTKITEETSD</sequence>
<proteinExistence type="inferred from homology"/>
<comment type="caution">
    <text evidence="10">The sequence shown here is derived from an EMBL/GenBank/DDBJ whole genome shotgun (WGS) entry which is preliminary data.</text>
</comment>
<dbReference type="Pfam" id="PF17783">
    <property type="entry name" value="WHD_CvfB"/>
    <property type="match status" value="1"/>
</dbReference>
<evidence type="ECO:0000313" key="53">
    <source>
        <dbReference type="Proteomes" id="UP000344343"/>
    </source>
</evidence>
<reference evidence="51 54" key="6">
    <citation type="submission" date="2018-06" db="EMBL/GenBank/DDBJ databases">
        <authorList>
            <consortium name="GenomeTrakr: Next Generation Sequencing Network for Food Pathogen Tracability"/>
        </authorList>
    </citation>
    <scope>NUCLEOTIDE SEQUENCE [LARGE SCALE GENOMIC DNA]</scope>
    <source>
        <strain evidence="5 58">CFSAN008042</strain>
        <strain evidence="19 78">CFSAN063727</strain>
        <strain evidence="34 67">CFSAN102901</strain>
        <strain evidence="10 60">FDA00006494</strain>
        <strain evidence="4 57">FDA00007096</strain>
        <strain evidence="6 63">FDA00008584</strain>
        <strain evidence="16">FDA00011243</strain>
        <strain evidence="9 53">FDA00013853</strain>
        <strain evidence="28 65">FDA00014336</strain>
        <strain evidence="30 61">FDA00014370</strain>
        <strain evidence="29 62">FDA00014392</strain>
        <strain evidence="37">FDA00015054</strain>
        <strain evidence="18 81">FDA1005580-S054-001</strain>
        <strain evidence="72">FDA1090798-S029-001</strain>
        <strain evidence="73">FDA956581-098-004</strain>
        <strain evidence="17 76">FDA960927-006-004</strain>
        <strain evidence="20 85">FLAG-38921</strain>
        <strain evidence="31 66">FLAG-51482A</strain>
        <strain evidence="15 51">FLAG-54356</strain>
        <strain evidence="8 59">FSIS31901579</strain>
        <strain evidence="26 77">LS1344</strain>
        <strain evidence="35 69">OSF101448</strain>
        <strain evidence="7 54">VA-WGS-00405</strain>
    </source>
</reference>
<evidence type="ECO:0000313" key="16">
    <source>
        <dbReference type="EMBL" id="EAG2244046.1"/>
    </source>
</evidence>
<dbReference type="Pfam" id="PF21543">
    <property type="entry name" value="CvfB_2nd"/>
    <property type="match status" value="1"/>
</dbReference>
<dbReference type="InterPro" id="IPR036388">
    <property type="entry name" value="WH-like_DNA-bd_sf"/>
</dbReference>
<dbReference type="EMBL" id="AABFVG010000002">
    <property type="protein sequence ID" value="EAH2281377.1"/>
    <property type="molecule type" value="Genomic_DNA"/>
</dbReference>
<evidence type="ECO:0000313" key="38">
    <source>
        <dbReference type="EMBL" id="HAA8052893.1"/>
    </source>
</evidence>
<evidence type="ECO:0000313" key="34">
    <source>
        <dbReference type="EMBL" id="EDN7714077.1"/>
    </source>
</evidence>
<dbReference type="EMBL" id="AAAJWF010000001">
    <property type="protein sequence ID" value="EAC7479605.1"/>
    <property type="molecule type" value="Genomic_DNA"/>
</dbReference>
<evidence type="ECO:0000313" key="29">
    <source>
        <dbReference type="EMBL" id="ECB9513426.1"/>
    </source>
</evidence>
<dbReference type="EMBL" id="AABGUK010000001">
    <property type="protein sequence ID" value="EAH4240643.1"/>
    <property type="molecule type" value="Genomic_DNA"/>
</dbReference>
<evidence type="ECO:0000313" key="63">
    <source>
        <dbReference type="Proteomes" id="UP000403352"/>
    </source>
</evidence>
<evidence type="ECO:0000313" key="39">
    <source>
        <dbReference type="EMBL" id="HAB8396966.1"/>
    </source>
</evidence>
<dbReference type="Gene3D" id="1.10.10.10">
    <property type="entry name" value="Winged helix-like DNA-binding domain superfamily/Winged helix DNA-binding domain"/>
    <property type="match status" value="1"/>
</dbReference>
<evidence type="ECO:0000313" key="82">
    <source>
        <dbReference type="Proteomes" id="UP000544530"/>
    </source>
</evidence>
<evidence type="ECO:0000313" key="58">
    <source>
        <dbReference type="Proteomes" id="UP000368512"/>
    </source>
</evidence>
<evidence type="ECO:0000313" key="15">
    <source>
        <dbReference type="EMBL" id="EAG2085697.1"/>
    </source>
</evidence>
<evidence type="ECO:0000313" key="66">
    <source>
        <dbReference type="Proteomes" id="UP000427828"/>
    </source>
</evidence>
<dbReference type="Proteomes" id="UP000546397">
    <property type="component" value="Unassembled WGS sequence"/>
</dbReference>
<evidence type="ECO:0000313" key="76">
    <source>
        <dbReference type="Proteomes" id="UP000525850"/>
    </source>
</evidence>
<reference evidence="44" key="9">
    <citation type="submission" date="2020-05" db="EMBL/GenBank/DDBJ databases">
        <authorList>
            <consortium name="NCBI Pathogen Detection Project"/>
        </authorList>
    </citation>
    <scope>NUCLEOTIDE SEQUENCE</scope>
    <source>
        <strain evidence="38">09CEB371LM</strain>
        <strain evidence="44">2017-325981-023-01</strain>
        <strain evidence="40">CFIAFB20100120</strain>
        <strain evidence="39">CFIAFB20130012</strain>
        <strain evidence="42">CFIAFB20170037</strain>
        <strain evidence="41">CFIAFB20170045</strain>
        <strain evidence="43">DMG1500109</strain>
    </source>
</reference>
<dbReference type="Proteomes" id="UP000376505">
    <property type="component" value="Unassembled WGS sequence"/>
</dbReference>
<dbReference type="EMBL" id="AALEDS010000002">
    <property type="protein sequence ID" value="ECY6543271.1"/>
    <property type="molecule type" value="Genomic_DNA"/>
</dbReference>
<evidence type="ECO:0000313" key="30">
    <source>
        <dbReference type="EMBL" id="ECC1557301.1"/>
    </source>
</evidence>
<dbReference type="Proteomes" id="UP000423131">
    <property type="component" value="Unassembled WGS sequence"/>
</dbReference>
<reference evidence="45 68" key="4">
    <citation type="submission" date="2018-04" db="EMBL/GenBank/DDBJ databases">
        <title>Genome Analysis of a Prevalent Clone of Listeria monocytogenes Sequence Type 87 in China.</title>
        <authorList>
            <person name="Wang Y."/>
        </authorList>
    </citation>
    <scope>NUCLEOTIDE SEQUENCE [LARGE SCALE GENOMIC DNA]</scope>
    <source>
        <strain evidence="45 68">ICDC_LM1523</strain>
    </source>
</reference>
<dbReference type="Proteomes" id="UP000460224">
    <property type="component" value="Unassembled WGS sequence"/>
</dbReference>
<dbReference type="Proteomes" id="UP000525850">
    <property type="component" value="Unassembled WGS sequence"/>
</dbReference>
<dbReference type="InterPro" id="IPR048587">
    <property type="entry name" value="CvfB_S1_3rd"/>
</dbReference>
<dbReference type="EMBL" id="AANCRK010000001">
    <property type="protein sequence ID" value="EDN7714077.1"/>
    <property type="molecule type" value="Genomic_DNA"/>
</dbReference>
<evidence type="ECO:0000313" key="22">
    <source>
        <dbReference type="EMBL" id="EAG9387508.1"/>
    </source>
</evidence>
<dbReference type="EMBL" id="AAALRN010000001">
    <property type="protein sequence ID" value="EAD1183678.1"/>
    <property type="molecule type" value="Genomic_DNA"/>
</dbReference>
<dbReference type="Proteomes" id="UP000842809">
    <property type="component" value="Unassembled WGS sequence"/>
</dbReference>
<evidence type="ECO:0000313" key="42">
    <source>
        <dbReference type="EMBL" id="HAC0273819.1"/>
    </source>
</evidence>
<dbReference type="Proteomes" id="UP000398321">
    <property type="component" value="Unassembled WGS sequence"/>
</dbReference>
<dbReference type="Proteomes" id="UP000364988">
    <property type="component" value="Unassembled WGS sequence"/>
</dbReference>
<evidence type="ECO:0000313" key="40">
    <source>
        <dbReference type="EMBL" id="HAB8557997.1"/>
    </source>
</evidence>
<dbReference type="InterPro" id="IPR012340">
    <property type="entry name" value="NA-bd_OB-fold"/>
</dbReference>
<dbReference type="EMBL" id="AABBYJ010000001">
    <property type="protein sequence ID" value="EAG4329942.1"/>
    <property type="molecule type" value="Genomic_DNA"/>
</dbReference>
<gene>
    <name evidence="48" type="primary">cvfb</name>
    <name evidence="13" type="ORF">A8L61_01525</name>
    <name evidence="21" type="ORF">AB917_05375</name>
    <name evidence="3" type="ORF">ABZ57_00525</name>
    <name evidence="47" type="ORF">AJL21_12275</name>
    <name evidence="10" type="ORF">ART25_01940</name>
    <name evidence="4" type="ORF">ARY78_01080</name>
    <name evidence="17" type="ORF">B1N52_01300</name>
    <name evidence="16" type="ORF">B1S26_01365</name>
    <name evidence="14" type="ORF">BB997_02820</name>
    <name evidence="31" type="ORF">BCZ19_01315</name>
    <name evidence="15" type="ORF">BCZ21_00370</name>
    <name evidence="19" type="ORF">CA369_12515</name>
    <name evidence="18" type="ORF">CAV64_01580</name>
    <name evidence="22" type="ORF">CW845_08410</name>
    <name evidence="24" type="ORF">D4920_04780</name>
    <name evidence="23" type="ORF">D4B11_08290</name>
    <name evidence="25" type="ORF">D5N24_02090</name>
    <name evidence="45" type="ORF">DCK61_04040</name>
    <name evidence="20" type="ORF">DCT16_02785</name>
    <name evidence="5" type="ORF">DQ70_02775</name>
    <name evidence="48" type="ORF">DYZ80_00217</name>
    <name evidence="12" type="ORF">E1W56_03035</name>
    <name evidence="26" type="ORF">E5F58_01350</name>
    <name evidence="9" type="ORF">EX365_01110</name>
    <name evidence="8" type="ORF">EXZ73_05610</name>
    <name evidence="32" type="ORF">F6436_02900</name>
    <name evidence="33" type="ORF">F6515_07315</name>
    <name evidence="27" type="ORF">FA835_06020</name>
    <name evidence="29" type="ORF">FLQ97_06730</name>
    <name evidence="28" type="ORF">FLR03_03650</name>
    <name evidence="30" type="ORF">FNX40_10865</name>
    <name evidence="36" type="ORF">FV747_04025</name>
    <name evidence="37" type="ORF">G3O21_000580</name>
    <name evidence="38" type="ORF">GHH22_06960</name>
    <name evidence="43" type="ORF">GI949_05775</name>
    <name evidence="35" type="ORF">GJW51_00905</name>
    <name evidence="34" type="ORF">GQG13_02955</name>
    <name evidence="39" type="ORF">GYR60_00400</name>
    <name evidence="40" type="ORF">GYS09_11945</name>
    <name evidence="41" type="ORF">GYX23_07665</name>
    <name evidence="42" type="ORF">GYY14_00385</name>
    <name evidence="44" type="ORF">HQN34_000685</name>
    <name evidence="46" type="ORF">HZJ64_00245</name>
    <name evidence="6" type="ORF">QD52_01115</name>
    <name evidence="7" type="ORF">UI29_01130</name>
    <name evidence="11" type="ORF">Y261_01040</name>
</gene>
<evidence type="ECO:0000313" key="51">
    <source>
        <dbReference type="Proteomes" id="UP000337746"/>
    </source>
</evidence>
<evidence type="ECO:0000313" key="28">
    <source>
        <dbReference type="EMBL" id="ECB9472772.1"/>
    </source>
</evidence>
<dbReference type="EMBL" id="AAAREG010000001">
    <property type="protein sequence ID" value="EAE2352932.1"/>
    <property type="molecule type" value="Genomic_DNA"/>
</dbReference>
<evidence type="ECO:0000313" key="59">
    <source>
        <dbReference type="Proteomes" id="UP000376505"/>
    </source>
</evidence>
<evidence type="ECO:0000313" key="17">
    <source>
        <dbReference type="EMBL" id="EAG2513784.1"/>
    </source>
</evidence>
<dbReference type="Proteomes" id="UP000841146">
    <property type="component" value="Unassembled WGS sequence"/>
</dbReference>
<evidence type="ECO:0000313" key="60">
    <source>
        <dbReference type="Proteomes" id="UP000379076"/>
    </source>
</evidence>
<dbReference type="Proteomes" id="UP000478704">
    <property type="component" value="Unassembled WGS sequence"/>
</dbReference>
<dbReference type="InterPro" id="IPR040764">
    <property type="entry name" value="CvfB_WH"/>
</dbReference>
<dbReference type="EMBL" id="AABATR010000001">
    <property type="protein sequence ID" value="EAG1892534.1"/>
    <property type="molecule type" value="Genomic_DNA"/>
</dbReference>
<dbReference type="PANTHER" id="PTHR37296:SF1">
    <property type="entry name" value="CONSERVED VIRULENCE FACTOR B"/>
    <property type="match status" value="1"/>
</dbReference>
<evidence type="ECO:0000313" key="41">
    <source>
        <dbReference type="EMBL" id="HAC0012867.1"/>
    </source>
</evidence>
<evidence type="ECO:0000313" key="13">
    <source>
        <dbReference type="EMBL" id="EAG0865957.1"/>
    </source>
</evidence>
<dbReference type="Proteomes" id="UP000843503">
    <property type="component" value="Unassembled WGS sequence"/>
</dbReference>
<evidence type="ECO:0000313" key="24">
    <source>
        <dbReference type="EMBL" id="EAH2281377.1"/>
    </source>
</evidence>
<evidence type="ECO:0000313" key="88">
    <source>
        <dbReference type="Proteomes" id="UP000843775"/>
    </source>
</evidence>
<dbReference type="EMBL" id="AAHZFN010000004">
    <property type="protein sequence ID" value="ECB9472772.1"/>
    <property type="molecule type" value="Genomic_DNA"/>
</dbReference>
<dbReference type="EMBL" id="AABEMN010000010">
    <property type="protein sequence ID" value="EAG9519771.1"/>
    <property type="molecule type" value="Genomic_DNA"/>
</dbReference>
<dbReference type="Pfam" id="PF21191">
    <property type="entry name" value="CvfB_1st"/>
    <property type="match status" value="1"/>
</dbReference>
<dbReference type="InterPro" id="IPR048588">
    <property type="entry name" value="CvfB_S1_2nd"/>
</dbReference>
<dbReference type="EMBL" id="AAAIXK010000001">
    <property type="protein sequence ID" value="EAC5549022.1"/>
    <property type="molecule type" value="Genomic_DNA"/>
</dbReference>
<dbReference type="EMBL" id="QDAY01000001">
    <property type="protein sequence ID" value="KAA9453637.1"/>
    <property type="molecule type" value="Genomic_DNA"/>
</dbReference>
<dbReference type="EMBL" id="AABAWE010000001">
    <property type="protein sequence ID" value="EAG2085697.1"/>
    <property type="molecule type" value="Genomic_DNA"/>
</dbReference>
<dbReference type="EMBL" id="AAAQQZ010000001">
    <property type="protein sequence ID" value="EAE1337683.1"/>
    <property type="molecule type" value="Genomic_DNA"/>
</dbReference>
<dbReference type="OMA" id="GAFMDWG"/>
<dbReference type="EMBL" id="AANDSR010000001">
    <property type="protein sequence ID" value="EDN9835222.1"/>
    <property type="molecule type" value="Genomic_DNA"/>
</dbReference>
<evidence type="ECO:0000313" key="67">
    <source>
        <dbReference type="Proteomes" id="UP000455569"/>
    </source>
</evidence>
<evidence type="ECO:0000313" key="81">
    <source>
        <dbReference type="Proteomes" id="UP000540117"/>
    </source>
</evidence>
<evidence type="ECO:0000313" key="5">
    <source>
        <dbReference type="EMBL" id="EAC7479605.1"/>
    </source>
</evidence>
<evidence type="ECO:0000313" key="65">
    <source>
        <dbReference type="Proteomes" id="UP000423131"/>
    </source>
</evidence>
<evidence type="ECO:0000313" key="89">
    <source>
        <dbReference type="Proteomes" id="UP000844415"/>
    </source>
</evidence>
<dbReference type="Proteomes" id="UP000339309">
    <property type="component" value="Unassembled WGS sequence"/>
</dbReference>
<dbReference type="EMBL" id="DAAJCS010000005">
    <property type="protein sequence ID" value="HAC0012867.1"/>
    <property type="molecule type" value="Genomic_DNA"/>
</dbReference>
<evidence type="ECO:0000313" key="64">
    <source>
        <dbReference type="Proteomes" id="UP000410967"/>
    </source>
</evidence>
<keyword evidence="34" id="KW-0238">DNA-binding</keyword>
<evidence type="ECO:0000259" key="2">
    <source>
        <dbReference type="PROSITE" id="PS50126"/>
    </source>
</evidence>
<dbReference type="Proteomes" id="UP000533021">
    <property type="component" value="Unassembled WGS sequence"/>
</dbReference>
<reference evidence="48 49" key="2">
    <citation type="journal article" date="2018" name="BMC Genomics">
        <title>Genes significantly associated with lineage II food isolates of Listeria monocytogenes.</title>
        <authorList>
            <person name="Pirone-Davies C."/>
            <person name="Chen Y."/>
            <person name="Pightling A."/>
            <person name="Ryan G."/>
            <person name="Wang Y."/>
            <person name="Yao K."/>
            <person name="Hoffmann M."/>
            <person name="Allard M.W."/>
        </authorList>
    </citation>
    <scope>NUCLEOTIDE SEQUENCE [LARGE SCALE GENOMIC DNA]</scope>
    <source>
        <strain evidence="48 49">PNUSAL000550</strain>
    </source>
</reference>
<dbReference type="Proteomes" id="UP000528151">
    <property type="component" value="Unassembled WGS sequence"/>
</dbReference>
<dbReference type="EMBL" id="AAIAJJ010000005">
    <property type="protein sequence ID" value="ECC1557301.1"/>
    <property type="molecule type" value="Genomic_DNA"/>
</dbReference>
<evidence type="ECO:0000313" key="74">
    <source>
        <dbReference type="Proteomes" id="UP000489121"/>
    </source>
</evidence>
<dbReference type="EMBL" id="AABAGT010000002">
    <property type="protein sequence ID" value="EAG0865957.1"/>
    <property type="molecule type" value="Genomic_DNA"/>
</dbReference>
<evidence type="ECO:0000313" key="49">
    <source>
        <dbReference type="Proteomes" id="UP000272537"/>
    </source>
</evidence>
<evidence type="ECO:0000313" key="21">
    <source>
        <dbReference type="EMBL" id="EAG6990016.1"/>
    </source>
</evidence>
<evidence type="ECO:0000313" key="25">
    <source>
        <dbReference type="EMBL" id="EAH3293173.1"/>
    </source>
</evidence>
<evidence type="ECO:0000313" key="87">
    <source>
        <dbReference type="Proteomes" id="UP000841146"/>
    </source>
</evidence>
<dbReference type="Proteomes" id="UP000455569">
    <property type="component" value="Unassembled WGS sequence"/>
</dbReference>
<protein>
    <submittedName>
        <fullName evidence="48">Conserved virulence factor B</fullName>
    </submittedName>
    <submittedName>
        <fullName evidence="34">DNA-binding protein</fullName>
    </submittedName>
    <submittedName>
        <fullName evidence="10">S1 RNA-binding domain-containing protein</fullName>
    </submittedName>
</protein>
<evidence type="ECO:0000313" key="45">
    <source>
        <dbReference type="EMBL" id="KAA9453637.1"/>
    </source>
</evidence>
<dbReference type="Proteomes" id="UP000527632">
    <property type="component" value="Unassembled WGS sequence"/>
</dbReference>
<evidence type="ECO:0000313" key="61">
    <source>
        <dbReference type="Proteomes" id="UP000389283"/>
    </source>
</evidence>
<dbReference type="Proteomes" id="UP000844415">
    <property type="component" value="Unassembled WGS sequence"/>
</dbReference>
<dbReference type="EMBL" id="AAAIKW010000001">
    <property type="protein sequence ID" value="EAC4550962.1"/>
    <property type="molecule type" value="Genomic_DNA"/>
</dbReference>
<evidence type="ECO:0000313" key="3">
    <source>
        <dbReference type="EMBL" id="EAC4550962.1"/>
    </source>
</evidence>
<evidence type="ECO:0000313" key="72">
    <source>
        <dbReference type="Proteomes" id="UP000478704"/>
    </source>
</evidence>
<dbReference type="Proteomes" id="UP000489121">
    <property type="component" value="Unassembled WGS sequence"/>
</dbReference>
<evidence type="ECO:0000313" key="75">
    <source>
        <dbReference type="Proteomes" id="UP000522199"/>
    </source>
</evidence>
<dbReference type="Proteomes" id="UP000478682">
    <property type="component" value="Unassembled WGS sequence"/>
</dbReference>
<evidence type="ECO:0000313" key="12">
    <source>
        <dbReference type="EMBL" id="EAE4941021.1"/>
    </source>
</evidence>
<dbReference type="Proteomes" id="UP000566721">
    <property type="component" value="Unassembled WGS sequence"/>
</dbReference>
<dbReference type="EMBL" id="AANEHK010000003">
    <property type="protein sequence ID" value="EDO0985166.1"/>
    <property type="molecule type" value="Genomic_DNA"/>
</dbReference>
<evidence type="ECO:0000313" key="31">
    <source>
        <dbReference type="EMBL" id="ECX6923298.1"/>
    </source>
</evidence>
<dbReference type="EMBL" id="DAAJFY010000001">
    <property type="protein sequence ID" value="HAC0273819.1"/>
    <property type="molecule type" value="Genomic_DNA"/>
</dbReference>
<evidence type="ECO:0000313" key="43">
    <source>
        <dbReference type="EMBL" id="HAC1754479.1"/>
    </source>
</evidence>
<dbReference type="EMBL" id="AABBAW010000001">
    <property type="protein sequence ID" value="EAG2513784.1"/>
    <property type="molecule type" value="Genomic_DNA"/>
</dbReference>
<dbReference type="EMBL" id="AABAYG010000001">
    <property type="protein sequence ID" value="EAG2244046.1"/>
    <property type="molecule type" value="Genomic_DNA"/>
</dbReference>
<evidence type="ECO:0000313" key="71">
    <source>
        <dbReference type="Proteomes" id="UP000478682"/>
    </source>
</evidence>
<comment type="similarity">
    <text evidence="1">Belongs to the CvfB family.</text>
</comment>
<evidence type="ECO:0000313" key="9">
    <source>
        <dbReference type="EMBL" id="EAD5785157.1"/>
    </source>
</evidence>
<dbReference type="Proteomes" id="UP000843775">
    <property type="component" value="Unassembled WGS sequence"/>
</dbReference>